<reference evidence="2" key="1">
    <citation type="submission" date="2020-08" db="EMBL/GenBank/DDBJ databases">
        <title>Plant Genome Project.</title>
        <authorList>
            <person name="Zhang R.-G."/>
        </authorList>
    </citation>
    <scope>NUCLEOTIDE SEQUENCE</scope>
    <source>
        <strain evidence="2">WSP0</strain>
        <tissue evidence="2">Leaf</tissue>
    </source>
</reference>
<dbReference type="AlphaFoldDB" id="A0AAV6HYS0"/>
<dbReference type="Pfam" id="PF23622">
    <property type="entry name" value="LRR_At1g61320_AtMIF1"/>
    <property type="match status" value="1"/>
</dbReference>
<protein>
    <recommendedName>
        <fullName evidence="1">F-box domain-containing protein</fullName>
    </recommendedName>
</protein>
<comment type="caution">
    <text evidence="2">The sequence shown here is derived from an EMBL/GenBank/DDBJ whole genome shotgun (WGS) entry which is preliminary data.</text>
</comment>
<dbReference type="InterPro" id="IPR055411">
    <property type="entry name" value="LRR_FXL15/At3g58940/PEG3-like"/>
</dbReference>
<dbReference type="SUPFAM" id="SSF81383">
    <property type="entry name" value="F-box domain"/>
    <property type="match status" value="1"/>
</dbReference>
<accession>A0AAV6HYS0</accession>
<dbReference type="SUPFAM" id="SSF52047">
    <property type="entry name" value="RNI-like"/>
    <property type="match status" value="1"/>
</dbReference>
<proteinExistence type="predicted"/>
<dbReference type="Pfam" id="PF00646">
    <property type="entry name" value="F-box"/>
    <property type="match status" value="1"/>
</dbReference>
<dbReference type="PANTHER" id="PTHR31639">
    <property type="entry name" value="F-BOX PROTEIN-LIKE"/>
    <property type="match status" value="1"/>
</dbReference>
<evidence type="ECO:0000313" key="2">
    <source>
        <dbReference type="EMBL" id="KAG5521257.1"/>
    </source>
</evidence>
<dbReference type="InterPro" id="IPR036047">
    <property type="entry name" value="F-box-like_dom_sf"/>
</dbReference>
<dbReference type="EMBL" id="JACTNZ010000012">
    <property type="protein sequence ID" value="KAG5521257.1"/>
    <property type="molecule type" value="Genomic_DNA"/>
</dbReference>
<evidence type="ECO:0000313" key="3">
    <source>
        <dbReference type="Proteomes" id="UP000823749"/>
    </source>
</evidence>
<name>A0AAV6HYS0_9ERIC</name>
<feature type="domain" description="F-box" evidence="1">
    <location>
        <begin position="19"/>
        <end position="55"/>
    </location>
</feature>
<dbReference type="SUPFAM" id="SSF52058">
    <property type="entry name" value="L domain-like"/>
    <property type="match status" value="1"/>
</dbReference>
<dbReference type="InterPro" id="IPR032675">
    <property type="entry name" value="LRR_dom_sf"/>
</dbReference>
<dbReference type="Proteomes" id="UP000823749">
    <property type="component" value="Chromosome 12"/>
</dbReference>
<dbReference type="Pfam" id="PF24758">
    <property type="entry name" value="LRR_At5g56370"/>
    <property type="match status" value="2"/>
</dbReference>
<evidence type="ECO:0000259" key="1">
    <source>
        <dbReference type="PROSITE" id="PS50181"/>
    </source>
</evidence>
<dbReference type="InterPro" id="IPR055357">
    <property type="entry name" value="LRR_At1g61320_AtMIF1"/>
</dbReference>
<sequence length="1217" mass="136671">MEVGALGFTKKRGMSGSTSDMLSNLPSNVQEKILACMTIQDAVRTSVLSRKWRYIWTTLPELVLNDKFCKGMMRATTKELLMTIYKVLLLHRGPILKFTLTLAKLENCAEINQLIYFLSTKGIRVLTFHIRKGEPYKMPSTLFSCLQLEQLNLHSCVFRPPPGFEGFTKLLSLELYEVDLAGDVFTSLISSCPLLERLTIYYCTCIDYLELPNLKYIQCEGLFRSICSRNVSPDADISIELKGSRNQLGFNEGEISNSAMLLGIVPVVEFLVLDYAYVKFLAVSGVRERLPTTLTSLEDIMLHDICFGEPDECMAASSIRERLPTTWNRLVYLQLHDVCFGEPDEVSTVRYFIRSSPNLAFHSATAAIDPVVELFDVEGWSDVSLNSLQFVRLGEVSGTKVEMEFIRLLLAKSPMLETMHIKLKSKVVAERLRYSMNTPTNLKDTVEADLYEPSIPSVCILYLRGSVMRATSDKLMMTIYKVLLLHHGPILKFTLTLANLECCPEINQLTFLVSNNGIREFTLHIRKGEPYRLPSTLFSCLQLEHLNLSSCVFKPPPSFKGFTMLLSLELYQVVIAGDVLSSLVSGCPLLERLTFTSSNSFDCLEIVAPKLKYFSCEGLFRSICVRMPHSADVTLVMKGSRNQLGFNEGERSNSVMLLCSMPMVEFLVLDYPCVKCLAARGVRERLPTTLNNLQVLLLHDICFGEPDEAFHGATAAIDPVVELFDLQGWSNVSLNKLLFVVMEEVSGTKAEMQFIKLLLAKSPKLKTMRIKLKSMTVAKELRIVKKLIGYPRVSAVTFSHLIPTNLKDAIEVSVEDGIATKELSIDAARTSVLSKKWRYNWIKLPHLIFNDEYCRGSRRVAMNKHIMTILGVLLQHQGPILKFTLSLAALESCPELDLVVSFVSNNGIREFTLHIQNGGPYRLPSTLFSCLQLEHLDLVSCVFKPPLAFKGFTRLLSLVFNEVVIPGDVLSSLISSCPLLERLTVISSTIVDYLQIVAPNLRFLHCEGLFRSISVQNSCHLAEVSVFLKRLRNWSAFNEGEPLYSIMLPESIPVIELLELDPYNIKFMAAGGVPKSLPSTLARLKVLKLYDICFGDVSLVSNILCLIRSSPNMEKLEVWAWPEGNALVDPFLELMEVEGRSDTTLNQLREVNMHSVSGKSELLFLKFILAKSRMLETLIVGSLGDVYLGFGLLKELTRFRRLSPQAEIIFVTPGVAV</sequence>
<dbReference type="PROSITE" id="PS50181">
    <property type="entry name" value="FBOX"/>
    <property type="match status" value="1"/>
</dbReference>
<organism evidence="2 3">
    <name type="scientific">Rhododendron griersonianum</name>
    <dbReference type="NCBI Taxonomy" id="479676"/>
    <lineage>
        <taxon>Eukaryota</taxon>
        <taxon>Viridiplantae</taxon>
        <taxon>Streptophyta</taxon>
        <taxon>Embryophyta</taxon>
        <taxon>Tracheophyta</taxon>
        <taxon>Spermatophyta</taxon>
        <taxon>Magnoliopsida</taxon>
        <taxon>eudicotyledons</taxon>
        <taxon>Gunneridae</taxon>
        <taxon>Pentapetalae</taxon>
        <taxon>asterids</taxon>
        <taxon>Ericales</taxon>
        <taxon>Ericaceae</taxon>
        <taxon>Ericoideae</taxon>
        <taxon>Rhodoreae</taxon>
        <taxon>Rhododendron</taxon>
    </lineage>
</organism>
<dbReference type="PANTHER" id="PTHR31639:SF70">
    <property type="entry name" value="FBD DOMAIN-CONTAINING PROTEIN"/>
    <property type="match status" value="1"/>
</dbReference>
<dbReference type="InterPro" id="IPR001810">
    <property type="entry name" value="F-box_dom"/>
</dbReference>
<gene>
    <name evidence="2" type="ORF">RHGRI_033718</name>
</gene>
<keyword evidence="3" id="KW-1185">Reference proteome</keyword>
<dbReference type="Gene3D" id="3.80.10.10">
    <property type="entry name" value="Ribonuclease Inhibitor"/>
    <property type="match status" value="3"/>
</dbReference>